<accession>A0ACB7V9F5</accession>
<reference evidence="2" key="1">
    <citation type="journal article" date="2022" name="Nat. Commun.">
        <title>Chromosome evolution and the genetic basis of agronomically important traits in greater yam.</title>
        <authorList>
            <person name="Bredeson J.V."/>
            <person name="Lyons J.B."/>
            <person name="Oniyinde I.O."/>
            <person name="Okereke N.R."/>
            <person name="Kolade O."/>
            <person name="Nnabue I."/>
            <person name="Nwadili C.O."/>
            <person name="Hribova E."/>
            <person name="Parker M."/>
            <person name="Nwogha J."/>
            <person name="Shu S."/>
            <person name="Carlson J."/>
            <person name="Kariba R."/>
            <person name="Muthemba S."/>
            <person name="Knop K."/>
            <person name="Barton G.J."/>
            <person name="Sherwood A.V."/>
            <person name="Lopez-Montes A."/>
            <person name="Asiedu R."/>
            <person name="Jamnadass R."/>
            <person name="Muchugi A."/>
            <person name="Goodstein D."/>
            <person name="Egesi C.N."/>
            <person name="Featherston J."/>
            <person name="Asfaw A."/>
            <person name="Simpson G.G."/>
            <person name="Dolezel J."/>
            <person name="Hendre P.S."/>
            <person name="Van Deynze A."/>
            <person name="Kumar P.L."/>
            <person name="Obidiegwu J.E."/>
            <person name="Bhattacharjee R."/>
            <person name="Rokhsar D.S."/>
        </authorList>
    </citation>
    <scope>NUCLEOTIDE SEQUENCE [LARGE SCALE GENOMIC DNA]</scope>
    <source>
        <strain evidence="2">cv. TDa95/00328</strain>
    </source>
</reference>
<sequence length="297" mass="33182">MKFPMKKLISILFLILSTICFIRLFNITLSTSSAFHQKPQLKPFKTTIEEESLSFKEYNLLSNLIARRAPCNLLIFGLNAQLLNLSLLNKGGKTVFLEDNADKLKNKTWKANAVHVYKVRYGGNANEGFELLKFAREHNACNLEEVKLHIDNCKLALTELPRKVYRKKWDVVVIDGPRGDKAEMPGRMRVIYTVGVLARAGNATTDVVVHDVNRMIEKWYSWEFLCQENLASSKDNKRPPFKSSQGCARAGSASASSTTLVPSPCADRGSIPDPPRNECPTQRNLVSIDPAAVGNNG</sequence>
<dbReference type="Proteomes" id="UP000827976">
    <property type="component" value="Chromosome 10"/>
</dbReference>
<dbReference type="EMBL" id="CM037020">
    <property type="protein sequence ID" value="KAH7670280.1"/>
    <property type="molecule type" value="Genomic_DNA"/>
</dbReference>
<gene>
    <name evidence="1" type="ORF">IHE45_10G015500</name>
</gene>
<organism evidence="1 2">
    <name type="scientific">Dioscorea alata</name>
    <name type="common">Purple yam</name>
    <dbReference type="NCBI Taxonomy" id="55571"/>
    <lineage>
        <taxon>Eukaryota</taxon>
        <taxon>Viridiplantae</taxon>
        <taxon>Streptophyta</taxon>
        <taxon>Embryophyta</taxon>
        <taxon>Tracheophyta</taxon>
        <taxon>Spermatophyta</taxon>
        <taxon>Magnoliopsida</taxon>
        <taxon>Liliopsida</taxon>
        <taxon>Dioscoreales</taxon>
        <taxon>Dioscoreaceae</taxon>
        <taxon>Dioscorea</taxon>
    </lineage>
</organism>
<proteinExistence type="predicted"/>
<comment type="caution">
    <text evidence="1">The sequence shown here is derived from an EMBL/GenBank/DDBJ whole genome shotgun (WGS) entry which is preliminary data.</text>
</comment>
<protein>
    <submittedName>
        <fullName evidence="1">IRX15/IRX15L/IGXM protein</fullName>
    </submittedName>
</protein>
<evidence type="ECO:0000313" key="2">
    <source>
        <dbReference type="Proteomes" id="UP000827976"/>
    </source>
</evidence>
<name>A0ACB7V9F5_DIOAL</name>
<keyword evidence="2" id="KW-1185">Reference proteome</keyword>
<evidence type="ECO:0000313" key="1">
    <source>
        <dbReference type="EMBL" id="KAH7670280.1"/>
    </source>
</evidence>